<evidence type="ECO:0000256" key="6">
    <source>
        <dbReference type="SAM" id="MobiDB-lite"/>
    </source>
</evidence>
<feature type="domain" description="Response regulatory" evidence="9">
    <location>
        <begin position="610"/>
        <end position="734"/>
    </location>
</feature>
<feature type="domain" description="Histidine kinase" evidence="8">
    <location>
        <begin position="240"/>
        <end position="458"/>
    </location>
</feature>
<dbReference type="SUPFAM" id="SSF47384">
    <property type="entry name" value="Homodimeric domain of signal transducing histidine kinase"/>
    <property type="match status" value="1"/>
</dbReference>
<keyword evidence="7" id="KW-1133">Transmembrane helix</keyword>
<evidence type="ECO:0000313" key="11">
    <source>
        <dbReference type="EMBL" id="MCG2631354.1"/>
    </source>
</evidence>
<feature type="modified residue" description="4-aspartylphosphate" evidence="5">
    <location>
        <position position="664"/>
    </location>
</feature>
<feature type="domain" description="PAS" evidence="10">
    <location>
        <begin position="106"/>
        <end position="162"/>
    </location>
</feature>
<keyword evidence="11" id="KW-0547">Nucleotide-binding</keyword>
<keyword evidence="4" id="KW-0902">Two-component regulatory system</keyword>
<dbReference type="PROSITE" id="PS50109">
    <property type="entry name" value="HIS_KIN"/>
    <property type="match status" value="1"/>
</dbReference>
<dbReference type="Gene3D" id="1.10.287.130">
    <property type="match status" value="1"/>
</dbReference>
<feature type="compositionally biased region" description="Basic and acidic residues" evidence="6">
    <location>
        <begin position="209"/>
        <end position="227"/>
    </location>
</feature>
<dbReference type="Proteomes" id="UP001139054">
    <property type="component" value="Unassembled WGS sequence"/>
</dbReference>
<dbReference type="EMBL" id="JAKLTY010000028">
    <property type="protein sequence ID" value="MCG2631354.1"/>
    <property type="molecule type" value="Genomic_DNA"/>
</dbReference>
<keyword evidence="11" id="KW-0067">ATP-binding</keyword>
<dbReference type="GO" id="GO:0005524">
    <property type="term" value="F:ATP binding"/>
    <property type="evidence" value="ECO:0007669"/>
    <property type="project" value="UniProtKB-KW"/>
</dbReference>
<keyword evidence="3 5" id="KW-0597">Phosphoprotein</keyword>
<dbReference type="InterPro" id="IPR035965">
    <property type="entry name" value="PAS-like_dom_sf"/>
</dbReference>
<dbReference type="InterPro" id="IPR013767">
    <property type="entry name" value="PAS_fold"/>
</dbReference>
<evidence type="ECO:0000256" key="5">
    <source>
        <dbReference type="PROSITE-ProRule" id="PRU00169"/>
    </source>
</evidence>
<dbReference type="AlphaFoldDB" id="A0A9X1RES2"/>
<evidence type="ECO:0000256" key="4">
    <source>
        <dbReference type="ARBA" id="ARBA00023012"/>
    </source>
</evidence>
<feature type="region of interest" description="Disordered" evidence="6">
    <location>
        <begin position="207"/>
        <end position="227"/>
    </location>
</feature>
<dbReference type="PRINTS" id="PR00344">
    <property type="entry name" value="BCTRLSENSOR"/>
</dbReference>
<dbReference type="CDD" id="cd16922">
    <property type="entry name" value="HATPase_EvgS-ArcB-TorS-like"/>
    <property type="match status" value="1"/>
</dbReference>
<dbReference type="PROSITE" id="PS50112">
    <property type="entry name" value="PAS"/>
    <property type="match status" value="1"/>
</dbReference>
<evidence type="ECO:0000259" key="9">
    <source>
        <dbReference type="PROSITE" id="PS50110"/>
    </source>
</evidence>
<dbReference type="SMART" id="SM00448">
    <property type="entry name" value="REC"/>
    <property type="match status" value="2"/>
</dbReference>
<dbReference type="PANTHER" id="PTHR45339">
    <property type="entry name" value="HYBRID SIGNAL TRANSDUCTION HISTIDINE KINASE J"/>
    <property type="match status" value="1"/>
</dbReference>
<keyword evidence="7" id="KW-0812">Transmembrane</keyword>
<dbReference type="InterPro" id="IPR005467">
    <property type="entry name" value="His_kinase_dom"/>
</dbReference>
<dbReference type="Gene3D" id="3.40.50.2300">
    <property type="match status" value="1"/>
</dbReference>
<protein>
    <recommendedName>
        <fullName evidence="2">histidine kinase</fullName>
        <ecNumber evidence="2">2.7.13.3</ecNumber>
    </recommendedName>
</protein>
<evidence type="ECO:0000256" key="3">
    <source>
        <dbReference type="ARBA" id="ARBA00022553"/>
    </source>
</evidence>
<organism evidence="11 12">
    <name type="scientific">Bradyrhizobium zhengyangense</name>
    <dbReference type="NCBI Taxonomy" id="2911009"/>
    <lineage>
        <taxon>Bacteria</taxon>
        <taxon>Pseudomonadati</taxon>
        <taxon>Pseudomonadota</taxon>
        <taxon>Alphaproteobacteria</taxon>
        <taxon>Hyphomicrobiales</taxon>
        <taxon>Nitrobacteraceae</taxon>
        <taxon>Bradyrhizobium</taxon>
    </lineage>
</organism>
<dbReference type="SMART" id="SM00388">
    <property type="entry name" value="HisKA"/>
    <property type="match status" value="1"/>
</dbReference>
<dbReference type="Pfam" id="PF00989">
    <property type="entry name" value="PAS"/>
    <property type="match status" value="1"/>
</dbReference>
<evidence type="ECO:0000259" key="8">
    <source>
        <dbReference type="PROSITE" id="PS50109"/>
    </source>
</evidence>
<dbReference type="Pfam" id="PF00512">
    <property type="entry name" value="HisKA"/>
    <property type="match status" value="1"/>
</dbReference>
<dbReference type="CDD" id="cd00130">
    <property type="entry name" value="PAS"/>
    <property type="match status" value="1"/>
</dbReference>
<evidence type="ECO:0000256" key="1">
    <source>
        <dbReference type="ARBA" id="ARBA00000085"/>
    </source>
</evidence>
<dbReference type="RefSeq" id="WP_237860891.1">
    <property type="nucleotide sequence ID" value="NZ_JAKLTY010000028.1"/>
</dbReference>
<feature type="transmembrane region" description="Helical" evidence="7">
    <location>
        <begin position="21"/>
        <end position="42"/>
    </location>
</feature>
<evidence type="ECO:0000256" key="2">
    <source>
        <dbReference type="ARBA" id="ARBA00012438"/>
    </source>
</evidence>
<dbReference type="Pfam" id="PF02518">
    <property type="entry name" value="HATPase_c"/>
    <property type="match status" value="1"/>
</dbReference>
<dbReference type="Gene3D" id="3.30.450.20">
    <property type="entry name" value="PAS domain"/>
    <property type="match status" value="1"/>
</dbReference>
<accession>A0A9X1RES2</accession>
<dbReference type="Pfam" id="PF00072">
    <property type="entry name" value="Response_reg"/>
    <property type="match status" value="1"/>
</dbReference>
<dbReference type="InterPro" id="IPR003594">
    <property type="entry name" value="HATPase_dom"/>
</dbReference>
<keyword evidence="7" id="KW-0472">Membrane</keyword>
<evidence type="ECO:0000256" key="7">
    <source>
        <dbReference type="SAM" id="Phobius"/>
    </source>
</evidence>
<proteinExistence type="predicted"/>
<dbReference type="SMART" id="SM00091">
    <property type="entry name" value="PAS"/>
    <property type="match status" value="1"/>
</dbReference>
<dbReference type="PROSITE" id="PS50110">
    <property type="entry name" value="RESPONSE_REGULATORY"/>
    <property type="match status" value="1"/>
</dbReference>
<comment type="caution">
    <text evidence="11">The sequence shown here is derived from an EMBL/GenBank/DDBJ whole genome shotgun (WGS) entry which is preliminary data.</text>
</comment>
<dbReference type="PANTHER" id="PTHR45339:SF1">
    <property type="entry name" value="HYBRID SIGNAL TRANSDUCTION HISTIDINE KINASE J"/>
    <property type="match status" value="1"/>
</dbReference>
<evidence type="ECO:0000313" key="12">
    <source>
        <dbReference type="Proteomes" id="UP001139054"/>
    </source>
</evidence>
<dbReference type="InterPro" id="IPR011006">
    <property type="entry name" value="CheY-like_superfamily"/>
</dbReference>
<dbReference type="InterPro" id="IPR000014">
    <property type="entry name" value="PAS"/>
</dbReference>
<evidence type="ECO:0000259" key="10">
    <source>
        <dbReference type="PROSITE" id="PS50112"/>
    </source>
</evidence>
<dbReference type="SUPFAM" id="SSF52172">
    <property type="entry name" value="CheY-like"/>
    <property type="match status" value="2"/>
</dbReference>
<dbReference type="GO" id="GO:0000155">
    <property type="term" value="F:phosphorelay sensor kinase activity"/>
    <property type="evidence" value="ECO:0007669"/>
    <property type="project" value="InterPro"/>
</dbReference>
<dbReference type="SUPFAM" id="SSF55785">
    <property type="entry name" value="PYP-like sensor domain (PAS domain)"/>
    <property type="match status" value="1"/>
</dbReference>
<feature type="transmembrane region" description="Helical" evidence="7">
    <location>
        <begin position="57"/>
        <end position="79"/>
    </location>
</feature>
<dbReference type="NCBIfam" id="TIGR00229">
    <property type="entry name" value="sensory_box"/>
    <property type="match status" value="1"/>
</dbReference>
<comment type="catalytic activity">
    <reaction evidence="1">
        <text>ATP + protein L-histidine = ADP + protein N-phospho-L-histidine.</text>
        <dbReference type="EC" id="2.7.13.3"/>
    </reaction>
</comment>
<dbReference type="SUPFAM" id="SSF55874">
    <property type="entry name" value="ATPase domain of HSP90 chaperone/DNA topoisomerase II/histidine kinase"/>
    <property type="match status" value="1"/>
</dbReference>
<dbReference type="Gene3D" id="3.30.565.10">
    <property type="entry name" value="Histidine kinase-like ATPase, C-terminal domain"/>
    <property type="match status" value="1"/>
</dbReference>
<gene>
    <name evidence="11" type="ORF">L6654_32465</name>
</gene>
<dbReference type="InterPro" id="IPR003661">
    <property type="entry name" value="HisK_dim/P_dom"/>
</dbReference>
<reference evidence="11" key="1">
    <citation type="submission" date="2022-01" db="EMBL/GenBank/DDBJ databases">
        <title>Genome sequnece data of strain Bradyrhizobium sp. nov.</title>
        <authorList>
            <person name="Zhang J."/>
        </authorList>
    </citation>
    <scope>NUCLEOTIDE SEQUENCE</scope>
    <source>
        <strain evidence="11">WYCCWR 13023</strain>
    </source>
</reference>
<dbReference type="CDD" id="cd00082">
    <property type="entry name" value="HisKA"/>
    <property type="match status" value="1"/>
</dbReference>
<dbReference type="EC" id="2.7.13.3" evidence="2"/>
<dbReference type="FunFam" id="3.30.565.10:FF:000078">
    <property type="entry name" value="Two-component sensor histidine kinase"/>
    <property type="match status" value="1"/>
</dbReference>
<dbReference type="SMART" id="SM00387">
    <property type="entry name" value="HATPase_c"/>
    <property type="match status" value="1"/>
</dbReference>
<name>A0A9X1RES2_9BRAD</name>
<sequence>MDRTFRIKVRMRRFRRRHPKVAFAIRSFMIFSATFGGAYGFVTGSRAPNSGYDPNAFAIGASFLFALACLGLATLSMRLRFVARRMRKLAAHNEALIDRNWELKEAEERARSLFESQGDLIVLRDHQGRITFANDAYCALAGQARSALVGTRFDFDVLEQGDSAREASGTRIHDQKISTPLGARWIAWREGLVRHDAGRPAELQSVGRDVTDRTETERALSDARDHADAANRAKSRFLAMASHEIRTPLNGIIGMGGLLLDTNLTPEQTTYARAVKTSGEALMALIEELLDYSKIEAGKLDLEQRPFALSTLIEEVTELLAPRAQAKKLEIAAYVDERLPLEVSGDAARLRQVLLNLAGNAIKFTVSGGVALIVEPGIWPNEISFLVRDTGIGIAPEAQSRIFREFEQADDRVARTYGGTGLGLAISERIVKRMGGRITLESAPGKGSTFEVAIPLAPSQGEAGQTAFPSPDLSGKSILLVADGIEASLIARRLERWGGQTCLVADAAVAEALLPERSWHAVLVDHALGATIADRVGEAARAHATQRLVLLTPSSRHEGLSPAFTGFLVKPLRAASLAARLALTPEVASPDLAPEPVETTAVRAPTHGLSILVAEDNEINALLMRSLLTKLGHRVVIAVHGEAALESWLAASSAGTPYDLVLMDIQMPQLDGIEATKRIRAHEAVSGGHHTPILALTANTLVEDRYACFEAGMNGFLIKPLDREKLDEALAGLPAARQLAV</sequence>
<dbReference type="CDD" id="cd17546">
    <property type="entry name" value="REC_hyHK_CKI1_RcsC-like"/>
    <property type="match status" value="1"/>
</dbReference>
<dbReference type="InterPro" id="IPR036097">
    <property type="entry name" value="HisK_dim/P_sf"/>
</dbReference>
<dbReference type="InterPro" id="IPR036890">
    <property type="entry name" value="HATPase_C_sf"/>
</dbReference>
<dbReference type="FunFam" id="1.10.287.130:FF:000158">
    <property type="entry name" value="Hybrid sensor histidine kinase/response regulator"/>
    <property type="match status" value="1"/>
</dbReference>
<dbReference type="InterPro" id="IPR001789">
    <property type="entry name" value="Sig_transdc_resp-reg_receiver"/>
</dbReference>
<dbReference type="InterPro" id="IPR004358">
    <property type="entry name" value="Sig_transdc_His_kin-like_C"/>
</dbReference>